<accession>A0A445GVP7</accession>
<sequence length="540" mass="61729">MRVCERKRQKRGNYSDDVDSNSVEKVVAMWERRLSLKLLLAALNGKDSAVAMCRFCRLMGLRILGCGELHGRISTRKVLNLKRELNALEDGLTNRILSQDEVKIKKSLQEQLRNAAYAVESMLRQKARVRWLKEGDNNSNYFHRLINYRRRQNAIQGLFINGVWVHDPSSVKNAALHYFKSRFAEENTSRPTLDGVQFPSLPQREKESLVARFSEVEIKSAVWDCGGDKSPGPDGLNFNFIKLFWETLKPDFIRFIDEFYINGSFPKGSNASFIALIPKIKDPQSLNDYRPISLIGCVYKIVAKILAKRLALVLPHLIDERQTAFMKGRHILHGVLIANEVIAEAKLRKKPYMVFKVDFEKAYDSVSWGFLDYMLMRMGFCERWRKWINVFMSSATISILINGSPSHEFVPKRGLRQGDPLAPLLFNIVVEGLTGLMRSTVAKNLFSSYQVGKKKEEVNILKYANDTLFFGAATNDNVRVLKCILKCFELVSGLKINYNKSQFGCLGKSEGWCREAAFSLNCSQLEFPFSLPWNSCRGEL</sequence>
<keyword evidence="2" id="KW-0808">Transferase</keyword>
<dbReference type="InterPro" id="IPR043502">
    <property type="entry name" value="DNA/RNA_pol_sf"/>
</dbReference>
<dbReference type="PANTHER" id="PTHR46890">
    <property type="entry name" value="NON-LTR RETROLELEMENT REVERSE TRANSCRIPTASE-LIKE PROTEIN-RELATED"/>
    <property type="match status" value="1"/>
</dbReference>
<dbReference type="InterPro" id="IPR000477">
    <property type="entry name" value="RT_dom"/>
</dbReference>
<evidence type="ECO:0000259" key="1">
    <source>
        <dbReference type="PROSITE" id="PS50878"/>
    </source>
</evidence>
<gene>
    <name evidence="2" type="ORF">D0Y65_041430</name>
</gene>
<dbReference type="SUPFAM" id="SSF56672">
    <property type="entry name" value="DNA/RNA polymerases"/>
    <property type="match status" value="1"/>
</dbReference>
<dbReference type="EMBL" id="QZWG01000015">
    <property type="protein sequence ID" value="RZB65371.1"/>
    <property type="molecule type" value="Genomic_DNA"/>
</dbReference>
<reference evidence="2 3" key="1">
    <citation type="submission" date="2018-09" db="EMBL/GenBank/DDBJ databases">
        <title>A high-quality reference genome of wild soybean provides a powerful tool to mine soybean genomes.</title>
        <authorList>
            <person name="Xie M."/>
            <person name="Chung C.Y.L."/>
            <person name="Li M.-W."/>
            <person name="Wong F.-L."/>
            <person name="Chan T.-F."/>
            <person name="Lam H.-M."/>
        </authorList>
    </citation>
    <scope>NUCLEOTIDE SEQUENCE [LARGE SCALE GENOMIC DNA]</scope>
    <source>
        <strain evidence="3">cv. W05</strain>
        <tissue evidence="2">Hypocotyl of etiolated seedlings</tissue>
    </source>
</reference>
<dbReference type="Proteomes" id="UP000289340">
    <property type="component" value="Chromosome 15"/>
</dbReference>
<organism evidence="2 3">
    <name type="scientific">Glycine soja</name>
    <name type="common">Wild soybean</name>
    <dbReference type="NCBI Taxonomy" id="3848"/>
    <lineage>
        <taxon>Eukaryota</taxon>
        <taxon>Viridiplantae</taxon>
        <taxon>Streptophyta</taxon>
        <taxon>Embryophyta</taxon>
        <taxon>Tracheophyta</taxon>
        <taxon>Spermatophyta</taxon>
        <taxon>Magnoliopsida</taxon>
        <taxon>eudicotyledons</taxon>
        <taxon>Gunneridae</taxon>
        <taxon>Pentapetalae</taxon>
        <taxon>rosids</taxon>
        <taxon>fabids</taxon>
        <taxon>Fabales</taxon>
        <taxon>Fabaceae</taxon>
        <taxon>Papilionoideae</taxon>
        <taxon>50 kb inversion clade</taxon>
        <taxon>NPAAA clade</taxon>
        <taxon>indigoferoid/millettioid clade</taxon>
        <taxon>Phaseoleae</taxon>
        <taxon>Glycine</taxon>
        <taxon>Glycine subgen. Soja</taxon>
    </lineage>
</organism>
<keyword evidence="3" id="KW-1185">Reference proteome</keyword>
<dbReference type="PANTHER" id="PTHR46890:SF50">
    <property type="entry name" value="RNA-DIRECTED DNA POLYMERASE, EUKARYOTA, REVERSE TRANSCRIPTASE ZINC-BINDING DOMAIN PROTEIN-RELATED"/>
    <property type="match status" value="1"/>
</dbReference>
<dbReference type="AlphaFoldDB" id="A0A445GVP7"/>
<proteinExistence type="predicted"/>
<evidence type="ECO:0000313" key="2">
    <source>
        <dbReference type="EMBL" id="RZB65371.1"/>
    </source>
</evidence>
<dbReference type="CDD" id="cd01650">
    <property type="entry name" value="RT_nLTR_like"/>
    <property type="match status" value="1"/>
</dbReference>
<keyword evidence="2" id="KW-0548">Nucleotidyltransferase</keyword>
<dbReference type="GO" id="GO:0003964">
    <property type="term" value="F:RNA-directed DNA polymerase activity"/>
    <property type="evidence" value="ECO:0007669"/>
    <property type="project" value="UniProtKB-KW"/>
</dbReference>
<feature type="domain" description="Reverse transcriptase" evidence="1">
    <location>
        <begin position="258"/>
        <end position="520"/>
    </location>
</feature>
<comment type="caution">
    <text evidence="2">The sequence shown here is derived from an EMBL/GenBank/DDBJ whole genome shotgun (WGS) entry which is preliminary data.</text>
</comment>
<evidence type="ECO:0000313" key="3">
    <source>
        <dbReference type="Proteomes" id="UP000289340"/>
    </source>
</evidence>
<protein>
    <submittedName>
        <fullName evidence="2">LINE-1 reverse transcriptase-like</fullName>
    </submittedName>
</protein>
<dbReference type="InterPro" id="IPR052343">
    <property type="entry name" value="Retrotransposon-Effector_Assoc"/>
</dbReference>
<name>A0A445GVP7_GLYSO</name>
<dbReference type="PROSITE" id="PS50878">
    <property type="entry name" value="RT_POL"/>
    <property type="match status" value="1"/>
</dbReference>
<dbReference type="Pfam" id="PF00078">
    <property type="entry name" value="RVT_1"/>
    <property type="match status" value="1"/>
</dbReference>
<keyword evidence="2" id="KW-0695">RNA-directed DNA polymerase</keyword>